<name>A0A0E0I1S0_ORYNI</name>
<reference evidence="1" key="1">
    <citation type="submission" date="2015-04" db="UniProtKB">
        <authorList>
            <consortium name="EnsemblPlants"/>
        </authorList>
    </citation>
    <scope>IDENTIFICATION</scope>
    <source>
        <strain evidence="1">SL10</strain>
    </source>
</reference>
<sequence>MGELLVMSWDCRCGCFRRPPAVAAEVVLLLDRRPRRCFFPFSPGVRVGAMSSPEIQKLADEVCSAAAQSVPSVCYCSASFVDLRHIWFQFQCDIVWRNGRGDCNILVSVMTAQQLQ</sequence>
<protein>
    <submittedName>
        <fullName evidence="1">Uncharacterized protein</fullName>
    </submittedName>
</protein>
<dbReference type="Gramene" id="ONIVA07G15400.1">
    <property type="protein sequence ID" value="ONIVA07G15400.1"/>
    <property type="gene ID" value="ONIVA07G15400"/>
</dbReference>
<reference evidence="1" key="2">
    <citation type="submission" date="2018-04" db="EMBL/GenBank/DDBJ databases">
        <title>OnivRS2 (Oryza nivara Reference Sequence Version 2).</title>
        <authorList>
            <person name="Zhang J."/>
            <person name="Kudrna D."/>
            <person name="Lee S."/>
            <person name="Talag J."/>
            <person name="Rajasekar S."/>
            <person name="Welchert J."/>
            <person name="Hsing Y.-I."/>
            <person name="Wing R.A."/>
        </authorList>
    </citation>
    <scope>NUCLEOTIDE SEQUENCE [LARGE SCALE GENOMIC DNA]</scope>
    <source>
        <strain evidence="1">SL10</strain>
    </source>
</reference>
<proteinExistence type="predicted"/>
<dbReference type="AlphaFoldDB" id="A0A0E0I1S0"/>
<dbReference type="HOGENOM" id="CLU_2100857_0_0_1"/>
<accession>A0A0E0I1S0</accession>
<evidence type="ECO:0000313" key="1">
    <source>
        <dbReference type="EnsemblPlants" id="ONIVA07G15400.1"/>
    </source>
</evidence>
<evidence type="ECO:0000313" key="2">
    <source>
        <dbReference type="Proteomes" id="UP000006591"/>
    </source>
</evidence>
<keyword evidence="2" id="KW-1185">Reference proteome</keyword>
<organism evidence="1">
    <name type="scientific">Oryza nivara</name>
    <name type="common">Indian wild rice</name>
    <name type="synonym">Oryza sativa f. spontanea</name>
    <dbReference type="NCBI Taxonomy" id="4536"/>
    <lineage>
        <taxon>Eukaryota</taxon>
        <taxon>Viridiplantae</taxon>
        <taxon>Streptophyta</taxon>
        <taxon>Embryophyta</taxon>
        <taxon>Tracheophyta</taxon>
        <taxon>Spermatophyta</taxon>
        <taxon>Magnoliopsida</taxon>
        <taxon>Liliopsida</taxon>
        <taxon>Poales</taxon>
        <taxon>Poaceae</taxon>
        <taxon>BOP clade</taxon>
        <taxon>Oryzoideae</taxon>
        <taxon>Oryzeae</taxon>
        <taxon>Oryzinae</taxon>
        <taxon>Oryza</taxon>
    </lineage>
</organism>
<dbReference type="EnsemblPlants" id="ONIVA07G15400.1">
    <property type="protein sequence ID" value="ONIVA07G15400.1"/>
    <property type="gene ID" value="ONIVA07G15400"/>
</dbReference>
<dbReference type="Proteomes" id="UP000006591">
    <property type="component" value="Chromosome 7"/>
</dbReference>